<keyword evidence="6" id="KW-0862">Zinc</keyword>
<evidence type="ECO:0000256" key="2">
    <source>
        <dbReference type="ARBA" id="ARBA00004481"/>
    </source>
</evidence>
<comment type="subcellular location">
    <subcellularLocation>
        <location evidence="2">Endosome membrane</location>
        <topology evidence="2">Peripheral membrane protein</topology>
    </subcellularLocation>
    <subcellularLocation>
        <location evidence="1">Late endosome membrane</location>
    </subcellularLocation>
    <subcellularLocation>
        <location evidence="3">Lysosome membrane</location>
        <topology evidence="3">Peripheral membrane protein</topology>
        <orientation evidence="3">Cytoplasmic side</orientation>
    </subcellularLocation>
</comment>
<comment type="caution">
    <text evidence="10">The sequence shown here is derived from an EMBL/GenBank/DDBJ whole genome shotgun (WGS) entry which is preliminary data.</text>
</comment>
<dbReference type="Pfam" id="PF10601">
    <property type="entry name" value="zf-LITAF-like"/>
    <property type="match status" value="1"/>
</dbReference>
<evidence type="ECO:0000256" key="3">
    <source>
        <dbReference type="ARBA" id="ARBA00004630"/>
    </source>
</evidence>
<feature type="transmembrane region" description="Helical" evidence="8">
    <location>
        <begin position="27"/>
        <end position="47"/>
    </location>
</feature>
<dbReference type="PROSITE" id="PS51837">
    <property type="entry name" value="LITAF"/>
    <property type="match status" value="1"/>
</dbReference>
<evidence type="ECO:0000256" key="1">
    <source>
        <dbReference type="ARBA" id="ARBA00004414"/>
    </source>
</evidence>
<dbReference type="InterPro" id="IPR037519">
    <property type="entry name" value="LITAF_fam"/>
</dbReference>
<dbReference type="SMART" id="SM00714">
    <property type="entry name" value="LITAF"/>
    <property type="match status" value="1"/>
</dbReference>
<comment type="similarity">
    <text evidence="4">Belongs to the CDIP1/LITAF family.</text>
</comment>
<reference evidence="10 11" key="1">
    <citation type="submission" date="2022-05" db="EMBL/GenBank/DDBJ databases">
        <authorList>
            <consortium name="Genoscope - CEA"/>
            <person name="William W."/>
        </authorList>
    </citation>
    <scope>NUCLEOTIDE SEQUENCE [LARGE SCALE GENOMIC DNA]</scope>
</reference>
<keyword evidence="8" id="KW-1133">Transmembrane helix</keyword>
<name>A0AAU9WGZ4_9CNID</name>
<proteinExistence type="inferred from homology"/>
<evidence type="ECO:0000313" key="11">
    <source>
        <dbReference type="Proteomes" id="UP001159428"/>
    </source>
</evidence>
<keyword evidence="11" id="KW-1185">Reference proteome</keyword>
<accession>A0AAU9WGZ4</accession>
<dbReference type="GO" id="GO:0031902">
    <property type="term" value="C:late endosome membrane"/>
    <property type="evidence" value="ECO:0007669"/>
    <property type="project" value="UniProtKB-SubCell"/>
</dbReference>
<sequence>MEGQGKPPPYNYGAIPTDSGYAAPPPYPAAAGFFIYLLIYFISAPGYQPPQPYQAPPPRMQPVGPTTTTIITPPTPIIVNMVFGESPVSMVCPHCQTHIITCTTYQDGTLTWLSAGALLLLGCWLGCCLIPFCLDGCKDVIHSCPNCHARLGSYRRM</sequence>
<dbReference type="PANTHER" id="PTHR23292">
    <property type="entry name" value="LIPOPOLYSACCHARIDE-INDUCED TUMOR NECROSIS FACTOR-ALPHA FACTOR"/>
    <property type="match status" value="1"/>
</dbReference>
<evidence type="ECO:0000313" key="10">
    <source>
        <dbReference type="EMBL" id="CAH3110429.1"/>
    </source>
</evidence>
<feature type="domain" description="LITAF" evidence="9">
    <location>
        <begin position="72"/>
        <end position="156"/>
    </location>
</feature>
<dbReference type="Proteomes" id="UP001159428">
    <property type="component" value="Unassembled WGS sequence"/>
</dbReference>
<evidence type="ECO:0000256" key="7">
    <source>
        <dbReference type="ARBA" id="ARBA00023136"/>
    </source>
</evidence>
<dbReference type="AlphaFoldDB" id="A0AAU9WGZ4"/>
<evidence type="ECO:0000256" key="5">
    <source>
        <dbReference type="ARBA" id="ARBA00022723"/>
    </source>
</evidence>
<evidence type="ECO:0000256" key="4">
    <source>
        <dbReference type="ARBA" id="ARBA00005975"/>
    </source>
</evidence>
<evidence type="ECO:0000259" key="9">
    <source>
        <dbReference type="PROSITE" id="PS51837"/>
    </source>
</evidence>
<protein>
    <recommendedName>
        <fullName evidence="9">LITAF domain-containing protein</fullName>
    </recommendedName>
</protein>
<organism evidence="10 11">
    <name type="scientific">Pocillopora meandrina</name>
    <dbReference type="NCBI Taxonomy" id="46732"/>
    <lineage>
        <taxon>Eukaryota</taxon>
        <taxon>Metazoa</taxon>
        <taxon>Cnidaria</taxon>
        <taxon>Anthozoa</taxon>
        <taxon>Hexacorallia</taxon>
        <taxon>Scleractinia</taxon>
        <taxon>Astrocoeniina</taxon>
        <taxon>Pocilloporidae</taxon>
        <taxon>Pocillopora</taxon>
    </lineage>
</organism>
<evidence type="ECO:0000256" key="6">
    <source>
        <dbReference type="ARBA" id="ARBA00022833"/>
    </source>
</evidence>
<dbReference type="PANTHER" id="PTHR23292:SF6">
    <property type="entry name" value="FI16602P1-RELATED"/>
    <property type="match status" value="1"/>
</dbReference>
<keyword evidence="5" id="KW-0479">Metal-binding</keyword>
<gene>
    <name evidence="10" type="ORF">PMEA_00003671</name>
</gene>
<dbReference type="GO" id="GO:0008270">
    <property type="term" value="F:zinc ion binding"/>
    <property type="evidence" value="ECO:0007669"/>
    <property type="project" value="TreeGrafter"/>
</dbReference>
<keyword evidence="8" id="KW-0812">Transmembrane</keyword>
<dbReference type="EMBL" id="CALNXJ010000012">
    <property type="protein sequence ID" value="CAH3110429.1"/>
    <property type="molecule type" value="Genomic_DNA"/>
</dbReference>
<dbReference type="InterPro" id="IPR006629">
    <property type="entry name" value="LITAF"/>
</dbReference>
<keyword evidence="7 8" id="KW-0472">Membrane</keyword>
<dbReference type="GO" id="GO:0005765">
    <property type="term" value="C:lysosomal membrane"/>
    <property type="evidence" value="ECO:0007669"/>
    <property type="project" value="UniProtKB-SubCell"/>
</dbReference>
<evidence type="ECO:0000256" key="8">
    <source>
        <dbReference type="SAM" id="Phobius"/>
    </source>
</evidence>